<dbReference type="EMBL" id="BKCP01005572">
    <property type="protein sequence ID" value="GER39071.1"/>
    <property type="molecule type" value="Genomic_DNA"/>
</dbReference>
<reference evidence="2" key="1">
    <citation type="journal article" date="2019" name="Curr. Biol.">
        <title>Genome Sequence of Striga asiatica Provides Insight into the Evolution of Plant Parasitism.</title>
        <authorList>
            <person name="Yoshida S."/>
            <person name="Kim S."/>
            <person name="Wafula E.K."/>
            <person name="Tanskanen J."/>
            <person name="Kim Y.M."/>
            <person name="Honaas L."/>
            <person name="Yang Z."/>
            <person name="Spallek T."/>
            <person name="Conn C.E."/>
            <person name="Ichihashi Y."/>
            <person name="Cheong K."/>
            <person name="Cui S."/>
            <person name="Der J.P."/>
            <person name="Gundlach H."/>
            <person name="Jiao Y."/>
            <person name="Hori C."/>
            <person name="Ishida J.K."/>
            <person name="Kasahara H."/>
            <person name="Kiba T."/>
            <person name="Kim M.S."/>
            <person name="Koo N."/>
            <person name="Laohavisit A."/>
            <person name="Lee Y.H."/>
            <person name="Lumba S."/>
            <person name="McCourt P."/>
            <person name="Mortimer J.C."/>
            <person name="Mutuku J.M."/>
            <person name="Nomura T."/>
            <person name="Sasaki-Sekimoto Y."/>
            <person name="Seto Y."/>
            <person name="Wang Y."/>
            <person name="Wakatake T."/>
            <person name="Sakakibara H."/>
            <person name="Demura T."/>
            <person name="Yamaguchi S."/>
            <person name="Yoneyama K."/>
            <person name="Manabe R.I."/>
            <person name="Nelson D.C."/>
            <person name="Schulman A.H."/>
            <person name="Timko M.P."/>
            <person name="dePamphilis C.W."/>
            <person name="Choi D."/>
            <person name="Shirasu K."/>
        </authorList>
    </citation>
    <scope>NUCLEOTIDE SEQUENCE [LARGE SCALE GENOMIC DNA]</scope>
    <source>
        <strain evidence="2">cv. UVA1</strain>
    </source>
</reference>
<dbReference type="AlphaFoldDB" id="A0A5A7Q2D2"/>
<organism evidence="1 2">
    <name type="scientific">Striga asiatica</name>
    <name type="common">Asiatic witchweed</name>
    <name type="synonym">Buchnera asiatica</name>
    <dbReference type="NCBI Taxonomy" id="4170"/>
    <lineage>
        <taxon>Eukaryota</taxon>
        <taxon>Viridiplantae</taxon>
        <taxon>Streptophyta</taxon>
        <taxon>Embryophyta</taxon>
        <taxon>Tracheophyta</taxon>
        <taxon>Spermatophyta</taxon>
        <taxon>Magnoliopsida</taxon>
        <taxon>eudicotyledons</taxon>
        <taxon>Gunneridae</taxon>
        <taxon>Pentapetalae</taxon>
        <taxon>asterids</taxon>
        <taxon>lamiids</taxon>
        <taxon>Lamiales</taxon>
        <taxon>Orobanchaceae</taxon>
        <taxon>Buchnereae</taxon>
        <taxon>Striga</taxon>
    </lineage>
</organism>
<gene>
    <name evidence="1" type="ORF">STAS_15630</name>
</gene>
<name>A0A5A7Q2D2_STRAF</name>
<proteinExistence type="predicted"/>
<keyword evidence="2" id="KW-1185">Reference proteome</keyword>
<evidence type="ECO:0000313" key="2">
    <source>
        <dbReference type="Proteomes" id="UP000325081"/>
    </source>
</evidence>
<protein>
    <submittedName>
        <fullName evidence="1">Neurogenic locus notch homolog protein 2</fullName>
    </submittedName>
</protein>
<sequence length="234" mass="26690">MDSLARRASEVSSRRVKIRSFPPLKLSRASDYIKAKRLTANYYFTWLRPLALGDPPGELTVNKKESLICTANSSFRVVKSKKSFGKKSHGIGGLRWGKLSRLDYVNLPYSLAYLIEALSRAKGTYSRQRRADSQDLALTLLLAFEIPLTPFLSNHNFFETDETEEDIESKHGKGKATSFSVTGWAHHPSPAFQEAIYGIVFQNDIEIDICYNKMEMLNRVECIILLLVECIWYR</sequence>
<evidence type="ECO:0000313" key="1">
    <source>
        <dbReference type="EMBL" id="GER39071.1"/>
    </source>
</evidence>
<accession>A0A5A7Q2D2</accession>
<comment type="caution">
    <text evidence="1">The sequence shown here is derived from an EMBL/GenBank/DDBJ whole genome shotgun (WGS) entry which is preliminary data.</text>
</comment>
<dbReference type="Proteomes" id="UP000325081">
    <property type="component" value="Unassembled WGS sequence"/>
</dbReference>